<dbReference type="Proteomes" id="UP001485301">
    <property type="component" value="Chromosome"/>
</dbReference>
<protein>
    <submittedName>
        <fullName evidence="1">Uncharacterized protein</fullName>
    </submittedName>
</protein>
<accession>A0ACD5C4T3</accession>
<name>A0ACD5C4T3_9SPHI</name>
<gene>
    <name evidence="1" type="ORF">AACH28_04615</name>
</gene>
<evidence type="ECO:0000313" key="1">
    <source>
        <dbReference type="EMBL" id="WZN56816.1"/>
    </source>
</evidence>
<keyword evidence="2" id="KW-1185">Reference proteome</keyword>
<sequence>MSTRHTQFSSDGFPLYSFREGSSVVLTNASAGKSGESGIANFSTVLPNKNEFSGGRDWVPWGKSDKFPDEMWAMVRKSGVAMSALRLLNLKLFGQMVVPAIPRELDDNNQMKYDLVKDQDVRDFFKRSNFDVTRLAIIQDYNALANSFPLLMLNEDRSKIVRIGHDKARKFRYRPYNEKSGRIEKAMRSANFPSPADDYDEFDVIDSRDWFSEVDRIKYVEKGHNYVFPTYYPDPEFDYYSLAHWDGVRSNGWLEISNSIPSYKRAIFRNQAAIKYHVKISMSYWLTKYPKWASMGEAERTKAVNDQYDEMDKYLTGTENAMKTFVSFFDINKLNGTSIPGIEIVAIDDKLKSDAYLPDGAAANAEILFSMLVNPAIFGLGMPGGSYGGANQGGSDIRESWLVMNAINAADRAIIYQMFEFVRDYNGWNPDMTLLTLDKVLTTTDTGKGSKIVS</sequence>
<reference evidence="1" key="1">
    <citation type="submission" date="2024-04" db="EMBL/GenBank/DDBJ databases">
        <title>Complete genome sequence of Sphingobacterium thalpophiium BAA-1094.</title>
        <authorList>
            <person name="Adaikpoh B.I."/>
        </authorList>
    </citation>
    <scope>NUCLEOTIDE SEQUENCE</scope>
    <source>
        <strain evidence="1">BAA-1094</strain>
    </source>
</reference>
<evidence type="ECO:0000313" key="2">
    <source>
        <dbReference type="Proteomes" id="UP001485301"/>
    </source>
</evidence>
<dbReference type="EMBL" id="CP151087">
    <property type="protein sequence ID" value="WZN56816.1"/>
    <property type="molecule type" value="Genomic_DNA"/>
</dbReference>
<organism evidence="1 2">
    <name type="scientific">Sphingobacterium thalpophilum</name>
    <dbReference type="NCBI Taxonomy" id="259"/>
    <lineage>
        <taxon>Bacteria</taxon>
        <taxon>Pseudomonadati</taxon>
        <taxon>Bacteroidota</taxon>
        <taxon>Sphingobacteriia</taxon>
        <taxon>Sphingobacteriales</taxon>
        <taxon>Sphingobacteriaceae</taxon>
        <taxon>Sphingobacterium</taxon>
    </lineage>
</organism>
<proteinExistence type="predicted"/>